<dbReference type="AlphaFoldDB" id="A0A016TZS5"/>
<evidence type="ECO:0000313" key="1">
    <source>
        <dbReference type="EMBL" id="EYC08296.1"/>
    </source>
</evidence>
<keyword evidence="2" id="KW-1185">Reference proteome</keyword>
<organism evidence="1 2">
    <name type="scientific">Ancylostoma ceylanicum</name>
    <dbReference type="NCBI Taxonomy" id="53326"/>
    <lineage>
        <taxon>Eukaryota</taxon>
        <taxon>Metazoa</taxon>
        <taxon>Ecdysozoa</taxon>
        <taxon>Nematoda</taxon>
        <taxon>Chromadorea</taxon>
        <taxon>Rhabditida</taxon>
        <taxon>Rhabditina</taxon>
        <taxon>Rhabditomorpha</taxon>
        <taxon>Strongyloidea</taxon>
        <taxon>Ancylostomatidae</taxon>
        <taxon>Ancylostomatinae</taxon>
        <taxon>Ancylostoma</taxon>
    </lineage>
</organism>
<evidence type="ECO:0000313" key="2">
    <source>
        <dbReference type="Proteomes" id="UP000024635"/>
    </source>
</evidence>
<gene>
    <name evidence="1" type="primary">Acey_s0067.g97</name>
    <name evidence="1" type="ORF">Y032_0067g97</name>
</gene>
<name>A0A016TZS5_9BILA</name>
<accession>A0A016TZS5</accession>
<dbReference type="Proteomes" id="UP000024635">
    <property type="component" value="Unassembled WGS sequence"/>
</dbReference>
<reference evidence="2" key="1">
    <citation type="journal article" date="2015" name="Nat. Genet.">
        <title>The genome and transcriptome of the zoonotic hookworm Ancylostoma ceylanicum identify infection-specific gene families.</title>
        <authorList>
            <person name="Schwarz E.M."/>
            <person name="Hu Y."/>
            <person name="Antoshechkin I."/>
            <person name="Miller M.M."/>
            <person name="Sternberg P.W."/>
            <person name="Aroian R.V."/>
        </authorList>
    </citation>
    <scope>NUCLEOTIDE SEQUENCE</scope>
    <source>
        <strain evidence="2">HY135</strain>
    </source>
</reference>
<comment type="caution">
    <text evidence="1">The sequence shown here is derived from an EMBL/GenBank/DDBJ whole genome shotgun (WGS) entry which is preliminary data.</text>
</comment>
<dbReference type="EMBL" id="JARK01001403">
    <property type="protein sequence ID" value="EYC08296.1"/>
    <property type="molecule type" value="Genomic_DNA"/>
</dbReference>
<protein>
    <submittedName>
        <fullName evidence="1">Uncharacterized protein</fullName>
    </submittedName>
</protein>
<proteinExistence type="predicted"/>
<sequence length="154" mass="17685">MDFVRRVTRKCRTETIYDIDELDPLSRNQYTTQLKLGPRGVAATQQFLRFHRLSDIVSALSGDPLDEITSNQLAGIIKRTFTVAMQAFDGARGELLTITPLPRLRLDLHVDFVRVPCQTCPKGYHNLYNYLYKHCHARPCAYDDPVIEFPGEEK</sequence>